<evidence type="ECO:0000313" key="3">
    <source>
        <dbReference type="Proteomes" id="UP001138686"/>
    </source>
</evidence>
<dbReference type="EMBL" id="JAHWDP010000001">
    <property type="protein sequence ID" value="MBW2936853.1"/>
    <property type="molecule type" value="Genomic_DNA"/>
</dbReference>
<evidence type="ECO:0008006" key="4">
    <source>
        <dbReference type="Google" id="ProtNLM"/>
    </source>
</evidence>
<protein>
    <recommendedName>
        <fullName evidence="4">Long-subunit fatty acid transport protein</fullName>
    </recommendedName>
</protein>
<feature type="chain" id="PRO_5040744538" description="Long-subunit fatty acid transport protein" evidence="1">
    <location>
        <begin position="20"/>
        <end position="413"/>
    </location>
</feature>
<dbReference type="AlphaFoldDB" id="A0A9X1FLI8"/>
<name>A0A9X1FLI8_9FLAO</name>
<dbReference type="Proteomes" id="UP001138686">
    <property type="component" value="Unassembled WGS sequence"/>
</dbReference>
<organism evidence="2 3">
    <name type="scientific">Halomarinibacterium sedimenti</name>
    <dbReference type="NCBI Taxonomy" id="2857106"/>
    <lineage>
        <taxon>Bacteria</taxon>
        <taxon>Pseudomonadati</taxon>
        <taxon>Bacteroidota</taxon>
        <taxon>Flavobacteriia</taxon>
        <taxon>Flavobacteriales</taxon>
        <taxon>Flavobacteriaceae</taxon>
        <taxon>Halomarinibacterium</taxon>
    </lineage>
</organism>
<proteinExistence type="predicted"/>
<comment type="caution">
    <text evidence="2">The sequence shown here is derived from an EMBL/GenBank/DDBJ whole genome shotgun (WGS) entry which is preliminary data.</text>
</comment>
<sequence>MLKHFLIGIALLITTLSVAQQGTTSPYSFFGIGNLKFKGTVENRSMGGIGVYSDSIHINIQNPAGIAGLRLVNYSISGSHRVNTIATSEESQKATTTTLDYLAIGIPMGKFGASFGLIPYTSTGYKLENTNGPTTTQYSGEGGLNKAFFALGYEITPELSIGLEANYDFGNIENTTLSTQEDIQLGTKEINRSDLKGFSFNLGALYKKKVSEKLEFMSSLTYTPETDFKSENGRTLSTFLVLGNGNTADIDLREITVEDTDFTFPSQITLGAGIGAPKNWFIGGEFSTQKTSNLTNRTFELENVIFEDASKFRIGGFYIPEYNSFSSYWKRVVYRGGFRFEQTGLNINSESINEFGISFGLGLPMGRTFSNINLGLELGKRGTKNNGLVEESFFNIFISLSLNDKWFEKRLYD</sequence>
<evidence type="ECO:0000256" key="1">
    <source>
        <dbReference type="SAM" id="SignalP"/>
    </source>
</evidence>
<evidence type="ECO:0000313" key="2">
    <source>
        <dbReference type="EMBL" id="MBW2936853.1"/>
    </source>
</evidence>
<accession>A0A9X1FLI8</accession>
<gene>
    <name evidence="2" type="ORF">KXJ69_01970</name>
</gene>
<keyword evidence="3" id="KW-1185">Reference proteome</keyword>
<feature type="signal peptide" evidence="1">
    <location>
        <begin position="1"/>
        <end position="19"/>
    </location>
</feature>
<reference evidence="2" key="1">
    <citation type="submission" date="2021-07" db="EMBL/GenBank/DDBJ databases">
        <title>Aureisphaera sp. CAU 1614 isolated from sea sediment.</title>
        <authorList>
            <person name="Kim W."/>
        </authorList>
    </citation>
    <scope>NUCLEOTIDE SEQUENCE</scope>
    <source>
        <strain evidence="2">CAU 1614</strain>
    </source>
</reference>
<keyword evidence="1" id="KW-0732">Signal</keyword>